<dbReference type="RefSeq" id="WP_286347231.1">
    <property type="nucleotide sequence ID" value="NZ_AP027733.1"/>
</dbReference>
<keyword evidence="2" id="KW-0472">Membrane</keyword>
<keyword evidence="4" id="KW-1185">Reference proteome</keyword>
<evidence type="ECO:0000313" key="4">
    <source>
        <dbReference type="Proteomes" id="UP001321486"/>
    </source>
</evidence>
<accession>A0ABM8GV80</accession>
<gene>
    <name evidence="3" type="ORF">GCM10025867_46140</name>
</gene>
<evidence type="ECO:0000256" key="1">
    <source>
        <dbReference type="SAM" id="MobiDB-lite"/>
    </source>
</evidence>
<protein>
    <recommendedName>
        <fullName evidence="5">DUF4190 domain-containing protein</fullName>
    </recommendedName>
</protein>
<dbReference type="Proteomes" id="UP001321486">
    <property type="component" value="Plasmid pNBRC108728a"/>
</dbReference>
<feature type="transmembrane region" description="Helical" evidence="2">
    <location>
        <begin position="42"/>
        <end position="64"/>
    </location>
</feature>
<evidence type="ECO:0000313" key="3">
    <source>
        <dbReference type="EMBL" id="BDZ52373.1"/>
    </source>
</evidence>
<feature type="compositionally biased region" description="Basic and acidic residues" evidence="1">
    <location>
        <begin position="1"/>
        <end position="14"/>
    </location>
</feature>
<reference evidence="4" key="1">
    <citation type="journal article" date="2019" name="Int. J. Syst. Evol. Microbiol.">
        <title>The Global Catalogue of Microorganisms (GCM) 10K type strain sequencing project: providing services to taxonomists for standard genome sequencing and annotation.</title>
        <authorList>
            <consortium name="The Broad Institute Genomics Platform"/>
            <consortium name="The Broad Institute Genome Sequencing Center for Infectious Disease"/>
            <person name="Wu L."/>
            <person name="Ma J."/>
        </authorList>
    </citation>
    <scope>NUCLEOTIDE SEQUENCE [LARGE SCALE GENOMIC DNA]</scope>
    <source>
        <strain evidence="4">NBRC 108728</strain>
    </source>
</reference>
<proteinExistence type="predicted"/>
<name>A0ABM8GV80_9MICO</name>
<dbReference type="EMBL" id="AP027733">
    <property type="protein sequence ID" value="BDZ52373.1"/>
    <property type="molecule type" value="Genomic_DNA"/>
</dbReference>
<sequence length="243" mass="25535">MSPTYREKSLASRKREARRKGWPTERDEDGTPIVVPIRSFGWLLYAAPITCAAAGVLLALLSLIPTTPAGTALLAIGTLLLLFGAPGTVWAILRRRGAHASPWHAAVAITLSLAVVLVGSGLLHAAHVDRVASTSESRMIPISGATFPQGDTETEVGVAGQLIYDAPYDETYLDVRFTATGDRTPNMTATISLADGDSLTCAMPKGHLAYGEPLTEKFTCTSGDAAAVRSAESADLAPSPGYE</sequence>
<organism evidence="3 4">
    <name type="scientific">Frondihabitans sucicola</name>
    <dbReference type="NCBI Taxonomy" id="1268041"/>
    <lineage>
        <taxon>Bacteria</taxon>
        <taxon>Bacillati</taxon>
        <taxon>Actinomycetota</taxon>
        <taxon>Actinomycetes</taxon>
        <taxon>Micrococcales</taxon>
        <taxon>Microbacteriaceae</taxon>
        <taxon>Frondihabitans</taxon>
    </lineage>
</organism>
<keyword evidence="3" id="KW-0614">Plasmid</keyword>
<keyword evidence="2" id="KW-1133">Transmembrane helix</keyword>
<feature type="region of interest" description="Disordered" evidence="1">
    <location>
        <begin position="1"/>
        <end position="26"/>
    </location>
</feature>
<feature type="transmembrane region" description="Helical" evidence="2">
    <location>
        <begin position="105"/>
        <end position="126"/>
    </location>
</feature>
<evidence type="ECO:0000256" key="2">
    <source>
        <dbReference type="SAM" id="Phobius"/>
    </source>
</evidence>
<feature type="transmembrane region" description="Helical" evidence="2">
    <location>
        <begin position="70"/>
        <end position="93"/>
    </location>
</feature>
<keyword evidence="2" id="KW-0812">Transmembrane</keyword>
<evidence type="ECO:0008006" key="5">
    <source>
        <dbReference type="Google" id="ProtNLM"/>
    </source>
</evidence>
<geneLocation type="plasmid" evidence="3 4">
    <name>pNBRC108728a</name>
</geneLocation>